<gene>
    <name evidence="3" type="ORF">I6E12_09340</name>
</gene>
<dbReference type="InterPro" id="IPR023753">
    <property type="entry name" value="FAD/NAD-binding_dom"/>
</dbReference>
<keyword evidence="4" id="KW-1185">Reference proteome</keyword>
<feature type="domain" description="FAD/NAD(P)-binding" evidence="1">
    <location>
        <begin position="127"/>
        <end position="418"/>
    </location>
</feature>
<dbReference type="PRINTS" id="PR00469">
    <property type="entry name" value="PNDRDTASEII"/>
</dbReference>
<organism evidence="3 4">
    <name type="scientific">Xylanibacter brevis</name>
    <dbReference type="NCBI Taxonomy" id="83231"/>
    <lineage>
        <taxon>Bacteria</taxon>
        <taxon>Pseudomonadati</taxon>
        <taxon>Bacteroidota</taxon>
        <taxon>Bacteroidia</taxon>
        <taxon>Bacteroidales</taxon>
        <taxon>Prevotellaceae</taxon>
        <taxon>Xylanibacter</taxon>
    </lineage>
</organism>
<dbReference type="Pfam" id="PF07992">
    <property type="entry name" value="Pyr_redox_2"/>
    <property type="match status" value="1"/>
</dbReference>
<name>A0ABS9CHU1_9BACT</name>
<sequence>METENKSFQEVNEGYTMLEAINEAKRCLHCKVPQCKKGCPISHDIPDWIHELSMGNLGNAMNIINNKSNLPSVCGRVCPHEKQCEGHCVLNKRGEGIRVGKLERFIADFDGNMSLIRENLLPKTRGKIAVIGSGPAGLTIAGDMARQGFNVEIFEMEPEPGGVLMFGIPEYRLPKEIVRREIKKIEELGVVFHCNTTVGKGDLTIEKLFEMGYDAIFMGTGTGVPKKLHIPGSNLKGVRQAIWFLRRVSLYNEGNLSREEVVVHEGNRVFVIGCGNTAMDAARTAVRIGASHVEVVYHRTVNEMSALRSEYEDAVAEGVKFSWQSSIVEIHDDNGTLNEVVIESNGERRTEKADFVIMAVGSAPASRIVSTTTGIDVDERGYVLTREKPYGMTTRKGVFAGGDVVNRPSTVVLAMRDAKRVAEGMAQYVDAVKLIEAVNEKGEMKKPEV</sequence>
<dbReference type="Gene3D" id="3.50.50.60">
    <property type="entry name" value="FAD/NAD(P)-binding domain"/>
    <property type="match status" value="2"/>
</dbReference>
<dbReference type="PANTHER" id="PTHR42783">
    <property type="entry name" value="GLUTAMATE SYNTHASE [NADPH] SMALL CHAIN"/>
    <property type="match status" value="1"/>
</dbReference>
<dbReference type="PRINTS" id="PR00368">
    <property type="entry name" value="FADPNR"/>
</dbReference>
<proteinExistence type="predicted"/>
<evidence type="ECO:0000313" key="3">
    <source>
        <dbReference type="EMBL" id="MCF2564314.1"/>
    </source>
</evidence>
<dbReference type="PANTHER" id="PTHR42783:SF3">
    <property type="entry name" value="GLUTAMATE SYNTHASE [NADPH] SMALL CHAIN-RELATED"/>
    <property type="match status" value="1"/>
</dbReference>
<evidence type="ECO:0000313" key="4">
    <source>
        <dbReference type="Proteomes" id="UP001200470"/>
    </source>
</evidence>
<accession>A0ABS9CHU1</accession>
<dbReference type="SUPFAM" id="SSF51971">
    <property type="entry name" value="Nucleotide-binding domain"/>
    <property type="match status" value="1"/>
</dbReference>
<comment type="caution">
    <text evidence="3">The sequence shown here is derived from an EMBL/GenBank/DDBJ whole genome shotgun (WGS) entry which is preliminary data.</text>
</comment>
<dbReference type="InterPro" id="IPR009051">
    <property type="entry name" value="Helical_ferredxn"/>
</dbReference>
<dbReference type="EMBL" id="JADYTN010000021">
    <property type="protein sequence ID" value="MCF2564314.1"/>
    <property type="molecule type" value="Genomic_DNA"/>
</dbReference>
<dbReference type="Pfam" id="PF14691">
    <property type="entry name" value="Fer4_20"/>
    <property type="match status" value="1"/>
</dbReference>
<evidence type="ECO:0000259" key="2">
    <source>
        <dbReference type="Pfam" id="PF14691"/>
    </source>
</evidence>
<dbReference type="InterPro" id="IPR028261">
    <property type="entry name" value="DPD_II"/>
</dbReference>
<dbReference type="RefSeq" id="WP_094390053.1">
    <property type="nucleotide sequence ID" value="NZ_JADYTN010000021.1"/>
</dbReference>
<dbReference type="SUPFAM" id="SSF46548">
    <property type="entry name" value="alpha-helical ferredoxin"/>
    <property type="match status" value="1"/>
</dbReference>
<evidence type="ECO:0000259" key="1">
    <source>
        <dbReference type="Pfam" id="PF07992"/>
    </source>
</evidence>
<dbReference type="Gene3D" id="1.10.1060.10">
    <property type="entry name" value="Alpha-helical ferredoxin"/>
    <property type="match status" value="1"/>
</dbReference>
<reference evidence="3 4" key="1">
    <citation type="submission" date="2020-12" db="EMBL/GenBank/DDBJ databases">
        <title>Whole genome sequences of gut porcine anaerobes.</title>
        <authorList>
            <person name="Kubasova T."/>
            <person name="Jahodarova E."/>
            <person name="Rychlik I."/>
        </authorList>
    </citation>
    <scope>NUCLEOTIDE SEQUENCE [LARGE SCALE GENOMIC DNA]</scope>
    <source>
        <strain evidence="3 4">An925</strain>
    </source>
</reference>
<dbReference type="InterPro" id="IPR036188">
    <property type="entry name" value="FAD/NAD-bd_sf"/>
</dbReference>
<feature type="domain" description="Dihydroprymidine dehydrogenase" evidence="2">
    <location>
        <begin position="5"/>
        <end position="110"/>
    </location>
</feature>
<protein>
    <submittedName>
        <fullName evidence="3">NAD(P)-dependent oxidoreductase</fullName>
    </submittedName>
</protein>
<dbReference type="Proteomes" id="UP001200470">
    <property type="component" value="Unassembled WGS sequence"/>
</dbReference>